<evidence type="ECO:0000313" key="3">
    <source>
        <dbReference type="EMBL" id="KAK1770845.1"/>
    </source>
</evidence>
<dbReference type="Proteomes" id="UP001244011">
    <property type="component" value="Unassembled WGS sequence"/>
</dbReference>
<feature type="region of interest" description="Disordered" evidence="1">
    <location>
        <begin position="485"/>
        <end position="568"/>
    </location>
</feature>
<feature type="domain" description="C2H2-type" evidence="2">
    <location>
        <begin position="347"/>
        <end position="373"/>
    </location>
</feature>
<dbReference type="EMBL" id="MU838999">
    <property type="protein sequence ID" value="KAK1770845.1"/>
    <property type="molecule type" value="Genomic_DNA"/>
</dbReference>
<comment type="caution">
    <text evidence="3">The sequence shown here is derived from an EMBL/GenBank/DDBJ whole genome shotgun (WGS) entry which is preliminary data.</text>
</comment>
<evidence type="ECO:0000313" key="4">
    <source>
        <dbReference type="Proteomes" id="UP001244011"/>
    </source>
</evidence>
<name>A0AAJ0C6F6_9PEZI</name>
<dbReference type="SMART" id="SM00355">
    <property type="entry name" value="ZnF_C2H2"/>
    <property type="match status" value="3"/>
</dbReference>
<feature type="compositionally biased region" description="Basic and acidic residues" evidence="1">
    <location>
        <begin position="530"/>
        <end position="556"/>
    </location>
</feature>
<feature type="compositionally biased region" description="Polar residues" evidence="1">
    <location>
        <begin position="517"/>
        <end position="528"/>
    </location>
</feature>
<feature type="region of interest" description="Disordered" evidence="1">
    <location>
        <begin position="1"/>
        <end position="29"/>
    </location>
</feature>
<accession>A0AAJ0C6F6</accession>
<dbReference type="PANTHER" id="PTHR35391:SF7">
    <property type="entry name" value="C2H2-TYPE DOMAIN-CONTAINING PROTEIN"/>
    <property type="match status" value="1"/>
</dbReference>
<feature type="domain" description="C2H2-type" evidence="2">
    <location>
        <begin position="377"/>
        <end position="401"/>
    </location>
</feature>
<evidence type="ECO:0000259" key="2">
    <source>
        <dbReference type="SMART" id="SM00355"/>
    </source>
</evidence>
<organism evidence="3 4">
    <name type="scientific">Phialemonium atrogriseum</name>
    <dbReference type="NCBI Taxonomy" id="1093897"/>
    <lineage>
        <taxon>Eukaryota</taxon>
        <taxon>Fungi</taxon>
        <taxon>Dikarya</taxon>
        <taxon>Ascomycota</taxon>
        <taxon>Pezizomycotina</taxon>
        <taxon>Sordariomycetes</taxon>
        <taxon>Sordariomycetidae</taxon>
        <taxon>Cephalothecales</taxon>
        <taxon>Cephalothecaceae</taxon>
        <taxon>Phialemonium</taxon>
    </lineage>
</organism>
<dbReference type="Pfam" id="PF26082">
    <property type="entry name" value="zf-C2H2_AcuF"/>
    <property type="match status" value="1"/>
</dbReference>
<dbReference type="PANTHER" id="PTHR35391">
    <property type="entry name" value="C2H2-TYPE DOMAIN-CONTAINING PROTEIN-RELATED"/>
    <property type="match status" value="1"/>
</dbReference>
<protein>
    <recommendedName>
        <fullName evidence="2">C2H2-type domain-containing protein</fullName>
    </recommendedName>
</protein>
<evidence type="ECO:0000256" key="1">
    <source>
        <dbReference type="SAM" id="MobiDB-lite"/>
    </source>
</evidence>
<gene>
    <name evidence="3" type="ORF">QBC33DRAFT_566309</name>
</gene>
<sequence>MANLPDPADAIDSSHENQEQVSISSMAQKSRQHLESLLHQFGPNGSSGDLVRVEDSLGRFMVWARNLGAFRDPNSTSSLDYRLRNGNQMQTNVKAALQDIAESASRAKLILTGDLPNRSNEGEFQHVPSNVSQASLLSNTPRPPTSELRELLLGLEASINRLFRLSMLIRRHRPRGRLPGEAQLPEQDASIDIRHVKDKYAKVKESPWLAERLGRATAKRRWWILYRQSHHRRLADQNEGSTEGAETESRMAASTLATTYDESHGGLDDHLERLARVSLMTQATSFATAFGSDEDGELRVPDLTRLVFNGIRLDYNDIFECPFCRAMQLVSSEREWRRHVFTDLQPYVCTFESCSSPLFATRHEWFNHELESHRKQWQCHKCRNYGFKSAAGLREHLDTVHHGSVTEAQMPLILKACERPIRDFNSSSCPLCDDWAPPPGKSYNADTFCRHLGNHLQQLALTALPLVIDGLVLLDQSSVDEEETYPIEDLVDFDDGYSLGETAGGQEDESKNPDGPTEQTQPESSSSVIDRWEQIRKNAAERVARREKEERDRDESGEAAESEETITIEERVARIKARVAELTAQGDFTQRR</sequence>
<dbReference type="AlphaFoldDB" id="A0AAJ0C6F6"/>
<dbReference type="GeneID" id="85313642"/>
<proteinExistence type="predicted"/>
<feature type="compositionally biased region" description="Polar residues" evidence="1">
    <location>
        <begin position="19"/>
        <end position="29"/>
    </location>
</feature>
<feature type="compositionally biased region" description="Acidic residues" evidence="1">
    <location>
        <begin position="485"/>
        <end position="495"/>
    </location>
</feature>
<feature type="domain" description="C2H2-type" evidence="2">
    <location>
        <begin position="427"/>
        <end position="455"/>
    </location>
</feature>
<reference evidence="3" key="1">
    <citation type="submission" date="2023-06" db="EMBL/GenBank/DDBJ databases">
        <title>Genome-scale phylogeny and comparative genomics of the fungal order Sordariales.</title>
        <authorList>
            <consortium name="Lawrence Berkeley National Laboratory"/>
            <person name="Hensen N."/>
            <person name="Bonometti L."/>
            <person name="Westerberg I."/>
            <person name="Brannstrom I.O."/>
            <person name="Guillou S."/>
            <person name="Cros-Aarteil S."/>
            <person name="Calhoun S."/>
            <person name="Haridas S."/>
            <person name="Kuo A."/>
            <person name="Mondo S."/>
            <person name="Pangilinan J."/>
            <person name="Riley R."/>
            <person name="Labutti K."/>
            <person name="Andreopoulos B."/>
            <person name="Lipzen A."/>
            <person name="Chen C."/>
            <person name="Yanf M."/>
            <person name="Daum C."/>
            <person name="Ng V."/>
            <person name="Clum A."/>
            <person name="Steindorff A."/>
            <person name="Ohm R."/>
            <person name="Martin F."/>
            <person name="Silar P."/>
            <person name="Natvig D."/>
            <person name="Lalanne C."/>
            <person name="Gautier V."/>
            <person name="Ament-Velasquez S.L."/>
            <person name="Kruys A."/>
            <person name="Hutchinson M.I."/>
            <person name="Powell A.J."/>
            <person name="Barry K."/>
            <person name="Miller A.N."/>
            <person name="Grigoriev I.V."/>
            <person name="Debuchy R."/>
            <person name="Gladieux P."/>
            <person name="Thoren M.H."/>
            <person name="Johannesson H."/>
        </authorList>
    </citation>
    <scope>NUCLEOTIDE SEQUENCE</scope>
    <source>
        <strain evidence="3">8032-3</strain>
    </source>
</reference>
<dbReference type="RefSeq" id="XP_060287058.1">
    <property type="nucleotide sequence ID" value="XM_060430455.1"/>
</dbReference>
<keyword evidence="4" id="KW-1185">Reference proteome</keyword>
<dbReference type="InterPro" id="IPR058925">
    <property type="entry name" value="zf-C2H2_AcuF"/>
</dbReference>
<feature type="compositionally biased region" description="Acidic residues" evidence="1">
    <location>
        <begin position="557"/>
        <end position="567"/>
    </location>
</feature>
<dbReference type="InterPro" id="IPR013087">
    <property type="entry name" value="Znf_C2H2_type"/>
</dbReference>